<feature type="coiled-coil region" evidence="1">
    <location>
        <begin position="51"/>
        <end position="85"/>
    </location>
</feature>
<dbReference type="InterPro" id="IPR010754">
    <property type="entry name" value="OPA3-like"/>
</dbReference>
<keyword evidence="3" id="KW-1185">Reference proteome</keyword>
<reference evidence="2 3" key="1">
    <citation type="journal article" date="2014" name="Nat. Genet.">
        <title>Genome sequence of the hot pepper provides insights into the evolution of pungency in Capsicum species.</title>
        <authorList>
            <person name="Kim S."/>
            <person name="Park M."/>
            <person name="Yeom S.I."/>
            <person name="Kim Y.M."/>
            <person name="Lee J.M."/>
            <person name="Lee H.A."/>
            <person name="Seo E."/>
            <person name="Choi J."/>
            <person name="Cheong K."/>
            <person name="Kim K.T."/>
            <person name="Jung K."/>
            <person name="Lee G.W."/>
            <person name="Oh S.K."/>
            <person name="Bae C."/>
            <person name="Kim S.B."/>
            <person name="Lee H.Y."/>
            <person name="Kim S.Y."/>
            <person name="Kim M.S."/>
            <person name="Kang B.C."/>
            <person name="Jo Y.D."/>
            <person name="Yang H.B."/>
            <person name="Jeong H.J."/>
            <person name="Kang W.H."/>
            <person name="Kwon J.K."/>
            <person name="Shin C."/>
            <person name="Lim J.Y."/>
            <person name="Park J.H."/>
            <person name="Huh J.H."/>
            <person name="Kim J.S."/>
            <person name="Kim B.D."/>
            <person name="Cohen O."/>
            <person name="Paran I."/>
            <person name="Suh M.C."/>
            <person name="Lee S.B."/>
            <person name="Kim Y.K."/>
            <person name="Shin Y."/>
            <person name="Noh S.J."/>
            <person name="Park J."/>
            <person name="Seo Y.S."/>
            <person name="Kwon S.Y."/>
            <person name="Kim H.A."/>
            <person name="Park J.M."/>
            <person name="Kim H.J."/>
            <person name="Choi S.B."/>
            <person name="Bosland P.W."/>
            <person name="Reeves G."/>
            <person name="Jo S.H."/>
            <person name="Lee B.W."/>
            <person name="Cho H.T."/>
            <person name="Choi H.S."/>
            <person name="Lee M.S."/>
            <person name="Yu Y."/>
            <person name="Do Choi Y."/>
            <person name="Park B.S."/>
            <person name="van Deynze A."/>
            <person name="Ashrafi H."/>
            <person name="Hill T."/>
            <person name="Kim W.T."/>
            <person name="Pai H.S."/>
            <person name="Ahn H.K."/>
            <person name="Yeam I."/>
            <person name="Giovannoni J.J."/>
            <person name="Rose J.K."/>
            <person name="Sorensen I."/>
            <person name="Lee S.J."/>
            <person name="Kim R.W."/>
            <person name="Choi I.Y."/>
            <person name="Choi B.S."/>
            <person name="Lim J.S."/>
            <person name="Lee Y.H."/>
            <person name="Choi D."/>
        </authorList>
    </citation>
    <scope>NUCLEOTIDE SEQUENCE [LARGE SCALE GENOMIC DNA]</scope>
    <source>
        <strain evidence="3">cv. CM334</strain>
    </source>
</reference>
<dbReference type="PANTHER" id="PTHR12499">
    <property type="entry name" value="OPTIC ATROPHY 3 PROTEIN OPA3"/>
    <property type="match status" value="1"/>
</dbReference>
<dbReference type="Proteomes" id="UP000222542">
    <property type="component" value="Unassembled WGS sequence"/>
</dbReference>
<evidence type="ECO:0000256" key="1">
    <source>
        <dbReference type="SAM" id="Coils"/>
    </source>
</evidence>
<dbReference type="Gramene" id="PHT69834">
    <property type="protein sequence ID" value="PHT69834"/>
    <property type="gene ID" value="T459_24938"/>
</dbReference>
<gene>
    <name evidence="2" type="ORF">T459_24938</name>
</gene>
<keyword evidence="1" id="KW-0175">Coiled coil</keyword>
<comment type="caution">
    <text evidence="2">The sequence shown here is derived from an EMBL/GenBank/DDBJ whole genome shotgun (WGS) entry which is preliminary data.</text>
</comment>
<dbReference type="PANTHER" id="PTHR12499:SF11">
    <property type="entry name" value="OPA3-LIKE PROTEIN"/>
    <property type="match status" value="1"/>
</dbReference>
<protein>
    <submittedName>
        <fullName evidence="2">Uncharacterized protein</fullName>
    </submittedName>
</protein>
<organism evidence="2 3">
    <name type="scientific">Capsicum annuum</name>
    <name type="common">Capsicum pepper</name>
    <dbReference type="NCBI Taxonomy" id="4072"/>
    <lineage>
        <taxon>Eukaryota</taxon>
        <taxon>Viridiplantae</taxon>
        <taxon>Streptophyta</taxon>
        <taxon>Embryophyta</taxon>
        <taxon>Tracheophyta</taxon>
        <taxon>Spermatophyta</taxon>
        <taxon>Magnoliopsida</taxon>
        <taxon>eudicotyledons</taxon>
        <taxon>Gunneridae</taxon>
        <taxon>Pentapetalae</taxon>
        <taxon>asterids</taxon>
        <taxon>lamiids</taxon>
        <taxon>Solanales</taxon>
        <taxon>Solanaceae</taxon>
        <taxon>Solanoideae</taxon>
        <taxon>Capsiceae</taxon>
        <taxon>Capsicum</taxon>
    </lineage>
</organism>
<accession>A0A2G2YJB3</accession>
<sequence>MALPLLKMGTLALKTLSKPIVARLTLRNLIISIVQVAVTSLVIEAFEVQKNSRAEANKQLHMQEMEKLRQRDIALSKEMEGLKNKILELEQLSRGKGLTGIFNFRFLHTEEGKSATLI</sequence>
<dbReference type="AlphaFoldDB" id="A0A2G2YJB3"/>
<evidence type="ECO:0000313" key="2">
    <source>
        <dbReference type="EMBL" id="PHT69834.1"/>
    </source>
</evidence>
<reference evidence="2 3" key="2">
    <citation type="journal article" date="2017" name="Genome Biol.">
        <title>New reference genome sequences of hot pepper reveal the massive evolution of plant disease-resistance genes by retroduplication.</title>
        <authorList>
            <person name="Kim S."/>
            <person name="Park J."/>
            <person name="Yeom S.I."/>
            <person name="Kim Y.M."/>
            <person name="Seo E."/>
            <person name="Kim K.T."/>
            <person name="Kim M.S."/>
            <person name="Lee J.M."/>
            <person name="Cheong K."/>
            <person name="Shin H.S."/>
            <person name="Kim S.B."/>
            <person name="Han K."/>
            <person name="Lee J."/>
            <person name="Park M."/>
            <person name="Lee H.A."/>
            <person name="Lee H.Y."/>
            <person name="Lee Y."/>
            <person name="Oh S."/>
            <person name="Lee J.H."/>
            <person name="Choi E."/>
            <person name="Choi E."/>
            <person name="Lee S.E."/>
            <person name="Jeon J."/>
            <person name="Kim H."/>
            <person name="Choi G."/>
            <person name="Song H."/>
            <person name="Lee J."/>
            <person name="Lee S.C."/>
            <person name="Kwon J.K."/>
            <person name="Lee H.Y."/>
            <person name="Koo N."/>
            <person name="Hong Y."/>
            <person name="Kim R.W."/>
            <person name="Kang W.H."/>
            <person name="Huh J.H."/>
            <person name="Kang B.C."/>
            <person name="Yang T.J."/>
            <person name="Lee Y.H."/>
            <person name="Bennetzen J.L."/>
            <person name="Choi D."/>
        </authorList>
    </citation>
    <scope>NUCLEOTIDE SEQUENCE [LARGE SCALE GENOMIC DNA]</scope>
    <source>
        <strain evidence="3">cv. CM334</strain>
    </source>
</reference>
<evidence type="ECO:0000313" key="3">
    <source>
        <dbReference type="Proteomes" id="UP000222542"/>
    </source>
</evidence>
<proteinExistence type="predicted"/>
<dbReference type="EMBL" id="AYRZ02000010">
    <property type="protein sequence ID" value="PHT69834.1"/>
    <property type="molecule type" value="Genomic_DNA"/>
</dbReference>
<dbReference type="STRING" id="4072.A0A2G2YJB3"/>
<name>A0A2G2YJB3_CAPAN</name>